<organism evidence="2 3">
    <name type="scientific">Leisingera caerulea</name>
    <name type="common">Phaeobacter caeruleus</name>
    <dbReference type="NCBI Taxonomy" id="506591"/>
    <lineage>
        <taxon>Bacteria</taxon>
        <taxon>Pseudomonadati</taxon>
        <taxon>Pseudomonadota</taxon>
        <taxon>Alphaproteobacteria</taxon>
        <taxon>Rhodobacterales</taxon>
        <taxon>Roseobacteraceae</taxon>
        <taxon>Leisingera</taxon>
    </lineage>
</organism>
<dbReference type="InterPro" id="IPR018306">
    <property type="entry name" value="Phage_T5_Orf172_DNA-bd"/>
</dbReference>
<evidence type="ECO:0000313" key="3">
    <source>
        <dbReference type="Proteomes" id="UP001058184"/>
    </source>
</evidence>
<dbReference type="SMART" id="SM00974">
    <property type="entry name" value="T5orf172"/>
    <property type="match status" value="1"/>
</dbReference>
<name>A0ABY5WWE6_LEICA</name>
<keyword evidence="3" id="KW-1185">Reference proteome</keyword>
<gene>
    <name evidence="2" type="ORF">K3722_00435</name>
</gene>
<feature type="domain" description="Bacteriophage T5 Orf172 DNA-binding" evidence="1">
    <location>
        <begin position="10"/>
        <end position="85"/>
    </location>
</feature>
<sequence length="164" mass="18290">MPVYFISIEGAEFGPIKIGRAKNIERRKRDLQTGNPNPLLLLGYIHSGDEIALEKDLHQQFHGRRRQGEWFDIDVLEILPSLKAAGAMGYLPSDHAAYEFVGNDRDGVPEFARGASWVDLGPEECCPSCGSFCGMWYSDAFSCEICQQCGYTGNDPDRHEVCPC</sequence>
<dbReference type="RefSeq" id="WP_260002631.1">
    <property type="nucleotide sequence ID" value="NZ_CP081078.1"/>
</dbReference>
<proteinExistence type="predicted"/>
<reference evidence="2" key="1">
    <citation type="submission" date="2021-08" db="EMBL/GenBank/DDBJ databases">
        <authorList>
            <person name="Nwanade C."/>
            <person name="Wang M."/>
            <person name="Masoudi A."/>
            <person name="Yu Z."/>
            <person name="Liu J."/>
        </authorList>
    </citation>
    <scope>NUCLEOTIDE SEQUENCE</scope>
    <source>
        <strain evidence="2">S141</strain>
    </source>
</reference>
<dbReference type="Pfam" id="PF13455">
    <property type="entry name" value="MUG113"/>
    <property type="match status" value="1"/>
</dbReference>
<protein>
    <submittedName>
        <fullName evidence="2">GIY-YIG nuclease family protein</fullName>
    </submittedName>
</protein>
<accession>A0ABY5WWE6</accession>
<evidence type="ECO:0000259" key="1">
    <source>
        <dbReference type="SMART" id="SM00974"/>
    </source>
</evidence>
<dbReference type="Proteomes" id="UP001058184">
    <property type="component" value="Chromosome"/>
</dbReference>
<evidence type="ECO:0000313" key="2">
    <source>
        <dbReference type="EMBL" id="UWQ58636.1"/>
    </source>
</evidence>
<dbReference type="EMBL" id="CP081078">
    <property type="protein sequence ID" value="UWQ58636.1"/>
    <property type="molecule type" value="Genomic_DNA"/>
</dbReference>